<dbReference type="SUPFAM" id="SSF50494">
    <property type="entry name" value="Trypsin-like serine proteases"/>
    <property type="match status" value="1"/>
</dbReference>
<evidence type="ECO:0000313" key="3">
    <source>
        <dbReference type="Proteomes" id="UP000616839"/>
    </source>
</evidence>
<feature type="domain" description="Nal1 N-terminal" evidence="1">
    <location>
        <begin position="21"/>
        <end position="69"/>
    </location>
</feature>
<protein>
    <submittedName>
        <fullName evidence="2">Trypsin-like peptidase domain-containing protein</fullName>
    </submittedName>
</protein>
<dbReference type="Gene3D" id="2.40.10.10">
    <property type="entry name" value="Trypsin-like serine proteases"/>
    <property type="match status" value="1"/>
</dbReference>
<dbReference type="EMBL" id="JACYXZ010000003">
    <property type="protein sequence ID" value="MBD8870182.1"/>
    <property type="molecule type" value="Genomic_DNA"/>
</dbReference>
<name>A0A927Q1J8_9ACTN</name>
<dbReference type="InterPro" id="IPR043504">
    <property type="entry name" value="Peptidase_S1_PA_chymotrypsin"/>
</dbReference>
<reference evidence="2" key="1">
    <citation type="submission" date="2020-09" db="EMBL/GenBank/DDBJ databases">
        <title>Nocardioides sp. strain MJB4 16S ribosomal RNA gene Genome sequencing and assembly.</title>
        <authorList>
            <person name="Kim I."/>
        </authorList>
    </citation>
    <scope>NUCLEOTIDE SEQUENCE</scope>
    <source>
        <strain evidence="2">MJB4</strain>
    </source>
</reference>
<gene>
    <name evidence="2" type="ORF">IE331_11160</name>
</gene>
<sequence length="316" mass="33036">MPTGLATVAAAKETAEDSLLDKDNVVGVGVGYKVKDGVQTSTAAVVVLVSQKLPTDLVGSGQAIPKTVDRKPTDVMEVGDLFAGGTMAPQEVDALALTRRVRPVRPGYSVGHYKITAGTIGAGCYDIAPLPGVPRRYYILSNNHVLANSNDARIGDPILQPGPFDGGTLPADAIGRLSRFVPITFDGSCNYVDAAVAEVPFDQIDRDIYWNGYPRSAAKAADVGMLLKKTGRTTSFTTGRVTAVGATVNVNYGGGRIAKFCNQIVTTDMSDGGDSGSLVLDTDNNPVGLLFAGSSVATILNPIALVQLALKVRVWP</sequence>
<dbReference type="Pfam" id="PF25608">
    <property type="entry name" value="NAL1_N"/>
    <property type="match status" value="1"/>
</dbReference>
<evidence type="ECO:0000313" key="2">
    <source>
        <dbReference type="EMBL" id="MBD8870182.1"/>
    </source>
</evidence>
<dbReference type="Pfam" id="PF13365">
    <property type="entry name" value="Trypsin_2"/>
    <property type="match status" value="1"/>
</dbReference>
<evidence type="ECO:0000259" key="1">
    <source>
        <dbReference type="Pfam" id="PF25608"/>
    </source>
</evidence>
<comment type="caution">
    <text evidence="2">The sequence shown here is derived from an EMBL/GenBank/DDBJ whole genome shotgun (WGS) entry which is preliminary data.</text>
</comment>
<keyword evidence="3" id="KW-1185">Reference proteome</keyword>
<dbReference type="InterPro" id="IPR009003">
    <property type="entry name" value="Peptidase_S1_PA"/>
</dbReference>
<accession>A0A927Q1J8</accession>
<dbReference type="InterPro" id="IPR057905">
    <property type="entry name" value="Nal1_N"/>
</dbReference>
<organism evidence="2 3">
    <name type="scientific">Nocardioides donggukensis</name>
    <dbReference type="NCBI Taxonomy" id="2774019"/>
    <lineage>
        <taxon>Bacteria</taxon>
        <taxon>Bacillati</taxon>
        <taxon>Actinomycetota</taxon>
        <taxon>Actinomycetes</taxon>
        <taxon>Propionibacteriales</taxon>
        <taxon>Nocardioidaceae</taxon>
        <taxon>Nocardioides</taxon>
    </lineage>
</organism>
<dbReference type="Proteomes" id="UP000616839">
    <property type="component" value="Unassembled WGS sequence"/>
</dbReference>
<proteinExistence type="predicted"/>
<dbReference type="AlphaFoldDB" id="A0A927Q1J8"/>